<evidence type="ECO:0000256" key="3">
    <source>
        <dbReference type="ARBA" id="ARBA00022475"/>
    </source>
</evidence>
<comment type="subcellular location">
    <subcellularLocation>
        <location evidence="1 7">Cell membrane</location>
        <topology evidence="1 7">Multi-pass membrane protein</topology>
    </subcellularLocation>
</comment>
<dbReference type="CDD" id="cd06261">
    <property type="entry name" value="TM_PBP2"/>
    <property type="match status" value="1"/>
</dbReference>
<feature type="transmembrane region" description="Helical" evidence="7">
    <location>
        <begin position="234"/>
        <end position="251"/>
    </location>
</feature>
<dbReference type="Proteomes" id="UP001321498">
    <property type="component" value="Chromosome"/>
</dbReference>
<keyword evidence="4 7" id="KW-0812">Transmembrane</keyword>
<dbReference type="PANTHER" id="PTHR30193:SF41">
    <property type="entry name" value="DIACETYLCHITOBIOSE UPTAKE SYSTEM PERMEASE PROTEIN NGCF"/>
    <property type="match status" value="1"/>
</dbReference>
<keyword evidence="5 7" id="KW-1133">Transmembrane helix</keyword>
<evidence type="ECO:0000259" key="8">
    <source>
        <dbReference type="PROSITE" id="PS50928"/>
    </source>
</evidence>
<gene>
    <name evidence="9" type="ORF">GCM10025866_10600</name>
</gene>
<dbReference type="RefSeq" id="WP_286278547.1">
    <property type="nucleotide sequence ID" value="NZ_AP027731.1"/>
</dbReference>
<proteinExistence type="inferred from homology"/>
<evidence type="ECO:0000256" key="6">
    <source>
        <dbReference type="ARBA" id="ARBA00023136"/>
    </source>
</evidence>
<feature type="transmembrane region" description="Helical" evidence="7">
    <location>
        <begin position="286"/>
        <end position="311"/>
    </location>
</feature>
<evidence type="ECO:0000256" key="7">
    <source>
        <dbReference type="RuleBase" id="RU363032"/>
    </source>
</evidence>
<evidence type="ECO:0000256" key="1">
    <source>
        <dbReference type="ARBA" id="ARBA00004651"/>
    </source>
</evidence>
<name>A0ABM8GAB0_9MICO</name>
<dbReference type="PROSITE" id="PS50928">
    <property type="entry name" value="ABC_TM1"/>
    <property type="match status" value="1"/>
</dbReference>
<evidence type="ECO:0000256" key="2">
    <source>
        <dbReference type="ARBA" id="ARBA00022448"/>
    </source>
</evidence>
<keyword evidence="3" id="KW-1003">Cell membrane</keyword>
<sequence length="316" mass="34344">MTTTSPGVAAPPAAAVTSAATLPRPRTVRKGGHGWSVLLYLLPALALVTVFLAVPTLVVIALSGTQWSGVGVPAWIGFDNYVRLFNDPAFLKAIANTLLWVAVGVLIHTPLCILVALVVSRKPRGWKVFRTVLFLPNIISATSLALLWYFVFHVSLGLLNSGLKLVGLSNLTRNWLFDPSTALGVTMTPWVVYIGFGMVLFLTQISTIPQEYYEAAQLDGASSLRQDWSITIPLIRRAIALQVLFVVGYALRSFEYPFIMTSGGPADSSITLSLYIYRQMLTANQYGLAMAAGVVTLVLGIALTAATFWVLRRTER</sequence>
<evidence type="ECO:0000256" key="5">
    <source>
        <dbReference type="ARBA" id="ARBA00022989"/>
    </source>
</evidence>
<dbReference type="Gene3D" id="1.10.3720.10">
    <property type="entry name" value="MetI-like"/>
    <property type="match status" value="1"/>
</dbReference>
<comment type="similarity">
    <text evidence="7">Belongs to the binding-protein-dependent transport system permease family.</text>
</comment>
<dbReference type="InterPro" id="IPR000515">
    <property type="entry name" value="MetI-like"/>
</dbReference>
<organism evidence="9 10">
    <name type="scientific">Naasia aerilata</name>
    <dbReference type="NCBI Taxonomy" id="1162966"/>
    <lineage>
        <taxon>Bacteria</taxon>
        <taxon>Bacillati</taxon>
        <taxon>Actinomycetota</taxon>
        <taxon>Actinomycetes</taxon>
        <taxon>Micrococcales</taxon>
        <taxon>Microbacteriaceae</taxon>
        <taxon>Naasia</taxon>
    </lineage>
</organism>
<protein>
    <submittedName>
        <fullName evidence="9">Maltose ABC transporter permease</fullName>
    </submittedName>
</protein>
<feature type="domain" description="ABC transmembrane type-1" evidence="8">
    <location>
        <begin position="94"/>
        <end position="307"/>
    </location>
</feature>
<dbReference type="Pfam" id="PF00528">
    <property type="entry name" value="BPD_transp_1"/>
    <property type="match status" value="1"/>
</dbReference>
<evidence type="ECO:0000313" key="10">
    <source>
        <dbReference type="Proteomes" id="UP001321498"/>
    </source>
</evidence>
<feature type="transmembrane region" description="Helical" evidence="7">
    <location>
        <begin position="181"/>
        <end position="202"/>
    </location>
</feature>
<feature type="transmembrane region" description="Helical" evidence="7">
    <location>
        <begin position="98"/>
        <end position="119"/>
    </location>
</feature>
<keyword evidence="2 7" id="KW-0813">Transport</keyword>
<dbReference type="InterPro" id="IPR035906">
    <property type="entry name" value="MetI-like_sf"/>
</dbReference>
<accession>A0ABM8GAB0</accession>
<dbReference type="EMBL" id="AP027731">
    <property type="protein sequence ID" value="BDZ45151.1"/>
    <property type="molecule type" value="Genomic_DNA"/>
</dbReference>
<keyword evidence="6 7" id="KW-0472">Membrane</keyword>
<feature type="transmembrane region" description="Helical" evidence="7">
    <location>
        <begin position="37"/>
        <end position="62"/>
    </location>
</feature>
<dbReference type="SUPFAM" id="SSF161098">
    <property type="entry name" value="MetI-like"/>
    <property type="match status" value="1"/>
</dbReference>
<keyword evidence="10" id="KW-1185">Reference proteome</keyword>
<evidence type="ECO:0000256" key="4">
    <source>
        <dbReference type="ARBA" id="ARBA00022692"/>
    </source>
</evidence>
<feature type="transmembrane region" description="Helical" evidence="7">
    <location>
        <begin position="131"/>
        <end position="151"/>
    </location>
</feature>
<dbReference type="InterPro" id="IPR051393">
    <property type="entry name" value="ABC_transporter_permease"/>
</dbReference>
<evidence type="ECO:0000313" key="9">
    <source>
        <dbReference type="EMBL" id="BDZ45151.1"/>
    </source>
</evidence>
<reference evidence="10" key="1">
    <citation type="journal article" date="2019" name="Int. J. Syst. Evol. Microbiol.">
        <title>The Global Catalogue of Microorganisms (GCM) 10K type strain sequencing project: providing services to taxonomists for standard genome sequencing and annotation.</title>
        <authorList>
            <consortium name="The Broad Institute Genomics Platform"/>
            <consortium name="The Broad Institute Genome Sequencing Center for Infectious Disease"/>
            <person name="Wu L."/>
            <person name="Ma J."/>
        </authorList>
    </citation>
    <scope>NUCLEOTIDE SEQUENCE [LARGE SCALE GENOMIC DNA]</scope>
    <source>
        <strain evidence="10">NBRC 108725</strain>
    </source>
</reference>
<dbReference type="PANTHER" id="PTHR30193">
    <property type="entry name" value="ABC TRANSPORTER PERMEASE PROTEIN"/>
    <property type="match status" value="1"/>
</dbReference>